<dbReference type="NCBIfam" id="TIGR02742">
    <property type="entry name" value="TrbC_Ftype"/>
    <property type="match status" value="1"/>
</dbReference>
<sequence length="234" mass="25701">MLHPTVVKTSVISSGVNVTAFSSNARDFSMKSVFFLFASFVLAPVGYALTDDQQFLEQLRDQSAALLEQSLPPEGFKPPEISTQDKAWIDSVLAKQQQAQQQAADTAKAQTVRESPFIYFVSFSIPEAGLKQMVPEATQLGIPTLINGLIDNDFRKTASAVFALTKDRGEGGVQIDPKTFAQYGITQVPALVVRCEHGFDVMYGNIRLQSAIERIANSGDCHEIARDWLVSRAR</sequence>
<protein>
    <submittedName>
        <fullName evidence="2">Type-F conjugative transfer system pilin assembly protein TrbC</fullName>
    </submittedName>
</protein>
<dbReference type="AlphaFoldDB" id="A0AAW9VFY3"/>
<dbReference type="InterPro" id="IPR019106">
    <property type="entry name" value="T4SS_TrbC"/>
</dbReference>
<keyword evidence="1" id="KW-0812">Transmembrane</keyword>
<gene>
    <name evidence="2" type="primary">trbC</name>
    <name evidence="2" type="ORF">GKR67_17580</name>
</gene>
<evidence type="ECO:0000256" key="1">
    <source>
        <dbReference type="SAM" id="Phobius"/>
    </source>
</evidence>
<reference evidence="2 3" key="1">
    <citation type="submission" date="2019-10" db="EMBL/GenBank/DDBJ databases">
        <title>Comparative genomic analysis of Providencia.</title>
        <authorList>
            <person name="Yuan C."/>
            <person name="Wei Y."/>
            <person name="Yin Z."/>
        </authorList>
    </citation>
    <scope>NUCLEOTIDE SEQUENCE [LARGE SCALE GENOMIC DNA]</scope>
    <source>
        <strain evidence="3">wls1934</strain>
    </source>
</reference>
<accession>A0AAW9VFY3</accession>
<feature type="transmembrane region" description="Helical" evidence="1">
    <location>
        <begin position="32"/>
        <end position="50"/>
    </location>
</feature>
<proteinExistence type="predicted"/>
<name>A0AAW9VFY3_9GAMM</name>
<dbReference type="InterPro" id="IPR014113">
    <property type="entry name" value="T4SS_TrbC_subgr"/>
</dbReference>
<keyword evidence="1" id="KW-0472">Membrane</keyword>
<keyword evidence="1" id="KW-1133">Transmembrane helix</keyword>
<evidence type="ECO:0000313" key="2">
    <source>
        <dbReference type="EMBL" id="MTC36390.1"/>
    </source>
</evidence>
<evidence type="ECO:0000313" key="3">
    <source>
        <dbReference type="Proteomes" id="UP000449944"/>
    </source>
</evidence>
<comment type="caution">
    <text evidence="2">The sequence shown here is derived from an EMBL/GenBank/DDBJ whole genome shotgun (WGS) entry which is preliminary data.</text>
</comment>
<dbReference type="Pfam" id="PF09673">
    <property type="entry name" value="TrbC_Ftype"/>
    <property type="match status" value="1"/>
</dbReference>
<dbReference type="EMBL" id="WLUB01000055">
    <property type="protein sequence ID" value="MTC36390.1"/>
    <property type="molecule type" value="Genomic_DNA"/>
</dbReference>
<organism evidence="2 3">
    <name type="scientific">Providencia alcalifaciens</name>
    <dbReference type="NCBI Taxonomy" id="126385"/>
    <lineage>
        <taxon>Bacteria</taxon>
        <taxon>Pseudomonadati</taxon>
        <taxon>Pseudomonadota</taxon>
        <taxon>Gammaproteobacteria</taxon>
        <taxon>Enterobacterales</taxon>
        <taxon>Morganellaceae</taxon>
        <taxon>Providencia</taxon>
    </lineage>
</organism>
<dbReference type="Proteomes" id="UP000449944">
    <property type="component" value="Unassembled WGS sequence"/>
</dbReference>